<evidence type="ECO:0000313" key="2">
    <source>
        <dbReference type="Proteomes" id="UP001222027"/>
    </source>
</evidence>
<name>A0AAV8S2U4_ENSVE</name>
<dbReference type="Proteomes" id="UP001222027">
    <property type="component" value="Unassembled WGS sequence"/>
</dbReference>
<proteinExistence type="predicted"/>
<protein>
    <submittedName>
        <fullName evidence="1">Uncharacterized protein</fullName>
    </submittedName>
</protein>
<dbReference type="EMBL" id="JAQQAF010000001">
    <property type="protein sequence ID" value="KAJ8513659.1"/>
    <property type="molecule type" value="Genomic_DNA"/>
</dbReference>
<dbReference type="AlphaFoldDB" id="A0AAV8S2U4"/>
<sequence>MMVHAKKPLEMGFRLEESGWYSREPSDGIKRRTWQPSKESCVRSAGRIPLVSIRLLAVQSKTAASPIRRFSSFSRVPVELAELGVSERSSFLTGFRRPLLSGTLVTLFLPSYLRELWSVKDLLSSCITNDDSTMMQNLWEQKTQPAVAQIGSKERSGNWISMLKSC</sequence>
<comment type="caution">
    <text evidence="1">The sequence shown here is derived from an EMBL/GenBank/DDBJ whole genome shotgun (WGS) entry which is preliminary data.</text>
</comment>
<gene>
    <name evidence="1" type="ORF">OPV22_004093</name>
</gene>
<keyword evidence="2" id="KW-1185">Reference proteome</keyword>
<accession>A0AAV8S2U4</accession>
<reference evidence="1 2" key="1">
    <citation type="submission" date="2022-12" db="EMBL/GenBank/DDBJ databases">
        <title>Chromosome-scale assembly of the Ensete ventricosum genome.</title>
        <authorList>
            <person name="Dussert Y."/>
            <person name="Stocks J."/>
            <person name="Wendawek A."/>
            <person name="Woldeyes F."/>
            <person name="Nichols R.A."/>
            <person name="Borrell J.S."/>
        </authorList>
    </citation>
    <scope>NUCLEOTIDE SEQUENCE [LARGE SCALE GENOMIC DNA]</scope>
    <source>
        <strain evidence="2">cv. Maze</strain>
        <tissue evidence="1">Seeds</tissue>
    </source>
</reference>
<evidence type="ECO:0000313" key="1">
    <source>
        <dbReference type="EMBL" id="KAJ8513659.1"/>
    </source>
</evidence>
<organism evidence="1 2">
    <name type="scientific">Ensete ventricosum</name>
    <name type="common">Abyssinian banana</name>
    <name type="synonym">Musa ensete</name>
    <dbReference type="NCBI Taxonomy" id="4639"/>
    <lineage>
        <taxon>Eukaryota</taxon>
        <taxon>Viridiplantae</taxon>
        <taxon>Streptophyta</taxon>
        <taxon>Embryophyta</taxon>
        <taxon>Tracheophyta</taxon>
        <taxon>Spermatophyta</taxon>
        <taxon>Magnoliopsida</taxon>
        <taxon>Liliopsida</taxon>
        <taxon>Zingiberales</taxon>
        <taxon>Musaceae</taxon>
        <taxon>Ensete</taxon>
    </lineage>
</organism>